<evidence type="ECO:0000313" key="3">
    <source>
        <dbReference type="Proteomes" id="UP000598271"/>
    </source>
</evidence>
<accession>A0A8J3D685</accession>
<organism evidence="2 3">
    <name type="scientific">Persicitalea jodogahamensis</name>
    <dbReference type="NCBI Taxonomy" id="402147"/>
    <lineage>
        <taxon>Bacteria</taxon>
        <taxon>Pseudomonadati</taxon>
        <taxon>Bacteroidota</taxon>
        <taxon>Cytophagia</taxon>
        <taxon>Cytophagales</taxon>
        <taxon>Spirosomataceae</taxon>
        <taxon>Persicitalea</taxon>
    </lineage>
</organism>
<dbReference type="SUPFAM" id="SSF51445">
    <property type="entry name" value="(Trans)glycosidases"/>
    <property type="match status" value="1"/>
</dbReference>
<evidence type="ECO:0000313" key="2">
    <source>
        <dbReference type="EMBL" id="GHB80185.1"/>
    </source>
</evidence>
<dbReference type="EMBL" id="BMXF01000004">
    <property type="protein sequence ID" value="GHB80185.1"/>
    <property type="molecule type" value="Genomic_DNA"/>
</dbReference>
<reference evidence="2 3" key="1">
    <citation type="journal article" date="2014" name="Int. J. Syst. Evol. Microbiol.">
        <title>Complete genome sequence of Corynebacterium casei LMG S-19264T (=DSM 44701T), isolated from a smear-ripened cheese.</title>
        <authorList>
            <consortium name="US DOE Joint Genome Institute (JGI-PGF)"/>
            <person name="Walter F."/>
            <person name="Albersmeier A."/>
            <person name="Kalinowski J."/>
            <person name="Ruckert C."/>
        </authorList>
    </citation>
    <scope>NUCLEOTIDE SEQUENCE [LARGE SCALE GENOMIC DNA]</scope>
    <source>
        <strain evidence="2 3">KCTC 12866</strain>
    </source>
</reference>
<keyword evidence="3" id="KW-1185">Reference proteome</keyword>
<dbReference type="RefSeq" id="WP_229581164.1">
    <property type="nucleotide sequence ID" value="NZ_BMXF01000004.1"/>
</dbReference>
<dbReference type="AlphaFoldDB" id="A0A8J3D685"/>
<keyword evidence="1" id="KW-0732">Signal</keyword>
<gene>
    <name evidence="2" type="ORF">GCM10007390_38010</name>
</gene>
<dbReference type="Proteomes" id="UP000598271">
    <property type="component" value="Unassembled WGS sequence"/>
</dbReference>
<sequence>MKFNYSVSFAMIWVLVGLSANAQKTTVSINGNQFYLNGKPTYEGRFWQGNKIEGLLMNSRMVQGVFDNLSAASADTFAYPDTKKWDAERNTDEFLAAMPLWKSYGLNAITVNMQGGSPFGYGNFDFQNPGYNPDGTLHTGYMRRLDRILRKADDLGMVVILGLFYFGQDQRLRDEAAIIAATRNMTHWLFDKGYRHVLIEINNETLGQIKQYDHEILLYQRVHELIDLVKGIERNGYRYLVSTSFPAQIPPTQNVLNSADFVLFHANALRDTQKYIEHIAKVKKAVGNREMPIVINEDDNFDFDSDSSHLALALQNYISWGYFDYRKKGITDLKEGYQSIPVDWGINSENKKAFFNKIKQITGVK</sequence>
<dbReference type="Gene3D" id="3.20.20.80">
    <property type="entry name" value="Glycosidases"/>
    <property type="match status" value="1"/>
</dbReference>
<feature type="signal peptide" evidence="1">
    <location>
        <begin position="1"/>
        <end position="22"/>
    </location>
</feature>
<proteinExistence type="predicted"/>
<name>A0A8J3D685_9BACT</name>
<feature type="chain" id="PRO_5035154922" evidence="1">
    <location>
        <begin position="23"/>
        <end position="365"/>
    </location>
</feature>
<evidence type="ECO:0000256" key="1">
    <source>
        <dbReference type="SAM" id="SignalP"/>
    </source>
</evidence>
<comment type="caution">
    <text evidence="2">The sequence shown here is derived from an EMBL/GenBank/DDBJ whole genome shotgun (WGS) entry which is preliminary data.</text>
</comment>
<dbReference type="InterPro" id="IPR017853">
    <property type="entry name" value="GH"/>
</dbReference>
<protein>
    <submittedName>
        <fullName evidence="2">Uncharacterized protein</fullName>
    </submittedName>
</protein>